<dbReference type="SUPFAM" id="SSF55961">
    <property type="entry name" value="Bet v1-like"/>
    <property type="match status" value="2"/>
</dbReference>
<keyword evidence="3" id="KW-1185">Reference proteome</keyword>
<evidence type="ECO:0000313" key="4">
    <source>
        <dbReference type="RefSeq" id="XP_018824603.2"/>
    </source>
</evidence>
<organism evidence="3 4">
    <name type="scientific">Juglans regia</name>
    <name type="common">English walnut</name>
    <dbReference type="NCBI Taxonomy" id="51240"/>
    <lineage>
        <taxon>Eukaryota</taxon>
        <taxon>Viridiplantae</taxon>
        <taxon>Streptophyta</taxon>
        <taxon>Embryophyta</taxon>
        <taxon>Tracheophyta</taxon>
        <taxon>Spermatophyta</taxon>
        <taxon>Magnoliopsida</taxon>
        <taxon>eudicotyledons</taxon>
        <taxon>Gunneridae</taxon>
        <taxon>Pentapetalae</taxon>
        <taxon>rosids</taxon>
        <taxon>fabids</taxon>
        <taxon>Fagales</taxon>
        <taxon>Juglandaceae</taxon>
        <taxon>Juglans</taxon>
    </lineage>
</organism>
<dbReference type="GO" id="GO:0006952">
    <property type="term" value="P:defense response"/>
    <property type="evidence" value="ECO:0007669"/>
    <property type="project" value="InterPro"/>
</dbReference>
<evidence type="ECO:0000256" key="1">
    <source>
        <dbReference type="ARBA" id="ARBA00038242"/>
    </source>
</evidence>
<dbReference type="CDD" id="cd07816">
    <property type="entry name" value="Bet_v1-like"/>
    <property type="match status" value="2"/>
</dbReference>
<dbReference type="InterPro" id="IPR023393">
    <property type="entry name" value="START-like_dom_sf"/>
</dbReference>
<dbReference type="SMART" id="SM01037">
    <property type="entry name" value="Bet_v_1"/>
    <property type="match status" value="2"/>
</dbReference>
<accession>A0A2I4EYX2</accession>
<dbReference type="InterPro" id="IPR052006">
    <property type="entry name" value="MLP-like"/>
</dbReference>
<reference evidence="4" key="1">
    <citation type="submission" date="2025-08" db="UniProtKB">
        <authorList>
            <consortium name="RefSeq"/>
        </authorList>
    </citation>
    <scope>IDENTIFICATION</scope>
    <source>
        <tissue evidence="4">Leaves</tissue>
    </source>
</reference>
<dbReference type="Gene3D" id="3.30.530.20">
    <property type="match status" value="2"/>
</dbReference>
<dbReference type="FunCoup" id="A0A2I4EYX2">
    <property type="interactions" value="241"/>
</dbReference>
<dbReference type="KEGG" id="jre:108993985"/>
<feature type="domain" description="Bet v I/Major latex protein" evidence="2">
    <location>
        <begin position="2"/>
        <end position="154"/>
    </location>
</feature>
<dbReference type="InParanoid" id="A0A2I4EYX2"/>
<dbReference type="InterPro" id="IPR000916">
    <property type="entry name" value="Bet_v_I/MLP"/>
</dbReference>
<sequence length="306" mass="35037">MALKGKLETEIEIKSAADKYYNIFRSTTHHFPKATPNIIQAVEVHEGDWETHGSIKFWNYTIAMDTFRIREVFKEKVEFDDANRAVTLVGIEGDVMDYFKSFKVTFQATPKGNGSLVKLTLEYEKLREEVPAPIKYHNMMVTMTKDIDAFLAKAKNMALKGKLETEIEIKSAADKYYNIFRSTTHHFPKATPNIIQAVEVHEGDWETHGSIKFWNYTIEGNAEVFKEKVEFDDANRAVTLVGIEGDVMDYFKSFKGTYQATPKGNGSLVKLTLEYEKLREEVPAPIKYHNMMVTMTKDIDAFLAKA</sequence>
<dbReference type="PANTHER" id="PTHR31338:SF20">
    <property type="entry name" value="BET V I_MAJOR LATEX PROTEIN DOMAIN-CONTAINING PROTEIN"/>
    <property type="match status" value="1"/>
</dbReference>
<dbReference type="Proteomes" id="UP000235220">
    <property type="component" value="Chromosome 13"/>
</dbReference>
<dbReference type="Pfam" id="PF00407">
    <property type="entry name" value="Bet_v_1"/>
    <property type="match status" value="2"/>
</dbReference>
<dbReference type="GeneID" id="108993985"/>
<evidence type="ECO:0000313" key="3">
    <source>
        <dbReference type="Proteomes" id="UP000235220"/>
    </source>
</evidence>
<dbReference type="PANTHER" id="PTHR31338">
    <property type="entry name" value="POLYKETIDE CYCLASE/DEHYDRASE AND LIPID TRANSPORT SUPERFAMILY PROTEIN"/>
    <property type="match status" value="1"/>
</dbReference>
<gene>
    <name evidence="4" type="primary">LOC108993985</name>
</gene>
<comment type="similarity">
    <text evidence="1">Belongs to the MLP family.</text>
</comment>
<protein>
    <submittedName>
        <fullName evidence="4">MLP-like protein 34</fullName>
    </submittedName>
</protein>
<proteinExistence type="inferred from homology"/>
<evidence type="ECO:0000259" key="2">
    <source>
        <dbReference type="SMART" id="SM01037"/>
    </source>
</evidence>
<dbReference type="OrthoDB" id="1072116at2759"/>
<name>A0A2I4EYX2_JUGRE</name>
<dbReference type="RefSeq" id="XP_018824603.2">
    <property type="nucleotide sequence ID" value="XM_018969058.2"/>
</dbReference>
<dbReference type="STRING" id="51240.A0A2I4EYX2"/>
<feature type="domain" description="Bet v I/Major latex protein" evidence="2">
    <location>
        <begin position="158"/>
        <end position="306"/>
    </location>
</feature>
<dbReference type="AlphaFoldDB" id="A0A2I4EYX2"/>